<gene>
    <name evidence="11" type="ORF">B9Q01_06845</name>
</gene>
<dbReference type="AlphaFoldDB" id="A0A2R6A8P3"/>
<keyword evidence="8" id="KW-0460">Magnesium</keyword>
<evidence type="ECO:0000256" key="6">
    <source>
        <dbReference type="ARBA" id="ARBA00022723"/>
    </source>
</evidence>
<evidence type="ECO:0000256" key="5">
    <source>
        <dbReference type="ARBA" id="ARBA00022605"/>
    </source>
</evidence>
<dbReference type="GO" id="GO:0036424">
    <property type="term" value="F:L-phosphoserine phosphatase activity"/>
    <property type="evidence" value="ECO:0007669"/>
    <property type="project" value="InterPro"/>
</dbReference>
<dbReference type="Proteomes" id="UP000240880">
    <property type="component" value="Unassembled WGS sequence"/>
</dbReference>
<accession>A0A2R6A8P3</accession>
<dbReference type="NCBIfam" id="TIGR00338">
    <property type="entry name" value="serB"/>
    <property type="match status" value="1"/>
</dbReference>
<evidence type="ECO:0000256" key="1">
    <source>
        <dbReference type="ARBA" id="ARBA00001946"/>
    </source>
</evidence>
<reference evidence="11 12" key="1">
    <citation type="submission" date="2017-04" db="EMBL/GenBank/DDBJ databases">
        <title>Novel microbial lineages endemic to geothermal iron-oxide mats fill important gaps in the evolutionary history of Archaea.</title>
        <authorList>
            <person name="Jay Z.J."/>
            <person name="Beam J.P."/>
            <person name="Dlakic M."/>
            <person name="Rusch D.B."/>
            <person name="Kozubal M.A."/>
            <person name="Inskeep W.P."/>
        </authorList>
    </citation>
    <scope>NUCLEOTIDE SEQUENCE [LARGE SCALE GENOMIC DNA]</scope>
    <source>
        <strain evidence="11">OSP_D</strain>
    </source>
</reference>
<dbReference type="Gene3D" id="3.40.50.1000">
    <property type="entry name" value="HAD superfamily/HAD-like"/>
    <property type="match status" value="1"/>
</dbReference>
<evidence type="ECO:0000256" key="7">
    <source>
        <dbReference type="ARBA" id="ARBA00022801"/>
    </source>
</evidence>
<evidence type="ECO:0000256" key="8">
    <source>
        <dbReference type="ARBA" id="ARBA00022842"/>
    </source>
</evidence>
<dbReference type="PANTHER" id="PTHR43344">
    <property type="entry name" value="PHOSPHOSERINE PHOSPHATASE"/>
    <property type="match status" value="1"/>
</dbReference>
<sequence length="209" mass="23164">MIVAFDVEGVLVDGEFLPEVAKLVGKEEIVRQITLQGIRGEINWEEGLRRRVEELKGVDETLCVQVAQSLPFMPGAKQALEELRQMGCTLVGVSGGFSLLGQRVKKELKLDHIFTNELVFHKGRLIGYALLVNANKTLILKSAFGELLEKEPVVAVVDGANDLELFTIADLKIAFNAQEIVKRKADVVIEKKDLTLVSKIIREWIGKSA</sequence>
<dbReference type="EMBL" id="NEXC01000050">
    <property type="protein sequence ID" value="PSN82812.1"/>
    <property type="molecule type" value="Genomic_DNA"/>
</dbReference>
<keyword evidence="9" id="KW-0718">Serine biosynthesis</keyword>
<dbReference type="GO" id="GO:0006564">
    <property type="term" value="P:L-serine biosynthetic process"/>
    <property type="evidence" value="ECO:0007669"/>
    <property type="project" value="UniProtKB-KW"/>
</dbReference>
<dbReference type="SUPFAM" id="SSF56784">
    <property type="entry name" value="HAD-like"/>
    <property type="match status" value="1"/>
</dbReference>
<evidence type="ECO:0000256" key="3">
    <source>
        <dbReference type="ARBA" id="ARBA00009184"/>
    </source>
</evidence>
<keyword evidence="6" id="KW-0479">Metal-binding</keyword>
<dbReference type="InterPro" id="IPR023214">
    <property type="entry name" value="HAD_sf"/>
</dbReference>
<dbReference type="UniPathway" id="UPA00135">
    <property type="reaction ID" value="UER00198"/>
</dbReference>
<dbReference type="EC" id="3.1.3.3" evidence="4"/>
<comment type="cofactor">
    <cofactor evidence="1">
        <name>Mg(2+)</name>
        <dbReference type="ChEBI" id="CHEBI:18420"/>
    </cofactor>
</comment>
<dbReference type="GO" id="GO:0005737">
    <property type="term" value="C:cytoplasm"/>
    <property type="evidence" value="ECO:0007669"/>
    <property type="project" value="TreeGrafter"/>
</dbReference>
<dbReference type="InterPro" id="IPR036412">
    <property type="entry name" value="HAD-like_sf"/>
</dbReference>
<evidence type="ECO:0000256" key="2">
    <source>
        <dbReference type="ARBA" id="ARBA00005135"/>
    </source>
</evidence>
<evidence type="ECO:0000313" key="11">
    <source>
        <dbReference type="EMBL" id="PSN82812.1"/>
    </source>
</evidence>
<organism evidence="11 12">
    <name type="scientific">Candidatus Marsarchaeota G1 archaeon OSP_D</name>
    <dbReference type="NCBI Taxonomy" id="1978155"/>
    <lineage>
        <taxon>Archaea</taxon>
        <taxon>Candidatus Marsarchaeota</taxon>
        <taxon>Candidatus Marsarchaeota group 1</taxon>
    </lineage>
</organism>
<dbReference type="NCBIfam" id="TIGR01488">
    <property type="entry name" value="HAD-SF-IB"/>
    <property type="match status" value="1"/>
</dbReference>
<dbReference type="InterPro" id="IPR004469">
    <property type="entry name" value="PSP"/>
</dbReference>
<protein>
    <recommendedName>
        <fullName evidence="4">phosphoserine phosphatase</fullName>
        <ecNumber evidence="4">3.1.3.3</ecNumber>
    </recommendedName>
    <alternativeName>
        <fullName evidence="10">O-phosphoserine phosphohydrolase</fullName>
    </alternativeName>
</protein>
<comment type="pathway">
    <text evidence="2">Amino-acid biosynthesis; L-serine biosynthesis; L-serine from 3-phospho-D-glycerate: step 3/3.</text>
</comment>
<evidence type="ECO:0000256" key="4">
    <source>
        <dbReference type="ARBA" id="ARBA00012640"/>
    </source>
</evidence>
<evidence type="ECO:0000256" key="10">
    <source>
        <dbReference type="ARBA" id="ARBA00031693"/>
    </source>
</evidence>
<proteinExistence type="inferred from homology"/>
<evidence type="ECO:0000256" key="9">
    <source>
        <dbReference type="ARBA" id="ARBA00023299"/>
    </source>
</evidence>
<name>A0A2R6A8P3_9ARCH</name>
<keyword evidence="7" id="KW-0378">Hydrolase</keyword>
<dbReference type="GO" id="GO:0000287">
    <property type="term" value="F:magnesium ion binding"/>
    <property type="evidence" value="ECO:0007669"/>
    <property type="project" value="TreeGrafter"/>
</dbReference>
<comment type="similarity">
    <text evidence="3">Belongs to the HAD-like hydrolase superfamily. SerB family.</text>
</comment>
<comment type="caution">
    <text evidence="11">The sequence shown here is derived from an EMBL/GenBank/DDBJ whole genome shotgun (WGS) entry which is preliminary data.</text>
</comment>
<dbReference type="Pfam" id="PF00702">
    <property type="entry name" value="Hydrolase"/>
    <property type="match status" value="1"/>
</dbReference>
<evidence type="ECO:0000313" key="12">
    <source>
        <dbReference type="Proteomes" id="UP000240880"/>
    </source>
</evidence>
<dbReference type="InterPro" id="IPR050582">
    <property type="entry name" value="HAD-like_SerB"/>
</dbReference>
<keyword evidence="5" id="KW-0028">Amino-acid biosynthesis</keyword>
<dbReference type="PANTHER" id="PTHR43344:SF2">
    <property type="entry name" value="PHOSPHOSERINE PHOSPHATASE"/>
    <property type="match status" value="1"/>
</dbReference>